<dbReference type="EMBL" id="CM042010">
    <property type="protein sequence ID" value="KAI3780367.1"/>
    <property type="molecule type" value="Genomic_DNA"/>
</dbReference>
<name>A0ACB9GA79_CICIN</name>
<organism evidence="1 2">
    <name type="scientific">Cichorium intybus</name>
    <name type="common">Chicory</name>
    <dbReference type="NCBI Taxonomy" id="13427"/>
    <lineage>
        <taxon>Eukaryota</taxon>
        <taxon>Viridiplantae</taxon>
        <taxon>Streptophyta</taxon>
        <taxon>Embryophyta</taxon>
        <taxon>Tracheophyta</taxon>
        <taxon>Spermatophyta</taxon>
        <taxon>Magnoliopsida</taxon>
        <taxon>eudicotyledons</taxon>
        <taxon>Gunneridae</taxon>
        <taxon>Pentapetalae</taxon>
        <taxon>asterids</taxon>
        <taxon>campanulids</taxon>
        <taxon>Asterales</taxon>
        <taxon>Asteraceae</taxon>
        <taxon>Cichorioideae</taxon>
        <taxon>Cichorieae</taxon>
        <taxon>Cichoriinae</taxon>
        <taxon>Cichorium</taxon>
    </lineage>
</organism>
<reference evidence="2" key="1">
    <citation type="journal article" date="2022" name="Mol. Ecol. Resour.">
        <title>The genomes of chicory, endive, great burdock and yacon provide insights into Asteraceae palaeo-polyploidization history and plant inulin production.</title>
        <authorList>
            <person name="Fan W."/>
            <person name="Wang S."/>
            <person name="Wang H."/>
            <person name="Wang A."/>
            <person name="Jiang F."/>
            <person name="Liu H."/>
            <person name="Zhao H."/>
            <person name="Xu D."/>
            <person name="Zhang Y."/>
        </authorList>
    </citation>
    <scope>NUCLEOTIDE SEQUENCE [LARGE SCALE GENOMIC DNA]</scope>
    <source>
        <strain evidence="2">cv. Punajuju</strain>
    </source>
</reference>
<evidence type="ECO:0000313" key="1">
    <source>
        <dbReference type="EMBL" id="KAI3780367.1"/>
    </source>
</evidence>
<reference evidence="1 2" key="2">
    <citation type="journal article" date="2022" name="Mol. Ecol. Resour.">
        <title>The genomes of chicory, endive, great burdock and yacon provide insights into Asteraceae paleo-polyploidization history and plant inulin production.</title>
        <authorList>
            <person name="Fan W."/>
            <person name="Wang S."/>
            <person name="Wang H."/>
            <person name="Wang A."/>
            <person name="Jiang F."/>
            <person name="Liu H."/>
            <person name="Zhao H."/>
            <person name="Xu D."/>
            <person name="Zhang Y."/>
        </authorList>
    </citation>
    <scope>NUCLEOTIDE SEQUENCE [LARGE SCALE GENOMIC DNA]</scope>
    <source>
        <strain evidence="2">cv. Punajuju</strain>
        <tissue evidence="1">Leaves</tissue>
    </source>
</reference>
<keyword evidence="2" id="KW-1185">Reference proteome</keyword>
<comment type="caution">
    <text evidence="1">The sequence shown here is derived from an EMBL/GenBank/DDBJ whole genome shotgun (WGS) entry which is preliminary data.</text>
</comment>
<dbReference type="Proteomes" id="UP001055811">
    <property type="component" value="Linkage Group LG02"/>
</dbReference>
<accession>A0ACB9GA79</accession>
<gene>
    <name evidence="1" type="ORF">L2E82_10347</name>
</gene>
<sequence>MISKLAMMQELRPKDLQERLGCRSMVLPDVSNGQKGENKGDDCCPFTLPISCSFRFLSMFIFLTRVLDYLQNTENVVLQAKKLTKIKKLAFGGWFSPTHSTIGCYGMAIPVCELEVRQQMTLTASVGSSTKGYGSLFPCFVTLLLVASFALSL</sequence>
<evidence type="ECO:0000313" key="2">
    <source>
        <dbReference type="Proteomes" id="UP001055811"/>
    </source>
</evidence>
<protein>
    <submittedName>
        <fullName evidence="1">Uncharacterized protein</fullName>
    </submittedName>
</protein>
<proteinExistence type="predicted"/>